<dbReference type="InterPro" id="IPR036259">
    <property type="entry name" value="MFS_trans_sf"/>
</dbReference>
<keyword evidence="2" id="KW-0472">Membrane</keyword>
<evidence type="ECO:0000313" key="3">
    <source>
        <dbReference type="EMBL" id="SJZ37013.1"/>
    </source>
</evidence>
<proteinExistence type="predicted"/>
<dbReference type="RefSeq" id="WP_078767781.1">
    <property type="nucleotide sequence ID" value="NZ_FUWW01000002.1"/>
</dbReference>
<feature type="transmembrane region" description="Helical" evidence="2">
    <location>
        <begin position="107"/>
        <end position="125"/>
    </location>
</feature>
<feature type="transmembrane region" description="Helical" evidence="2">
    <location>
        <begin position="396"/>
        <end position="418"/>
    </location>
</feature>
<dbReference type="SUPFAM" id="SSF103473">
    <property type="entry name" value="MFS general substrate transporter"/>
    <property type="match status" value="1"/>
</dbReference>
<feature type="transmembrane region" description="Helical" evidence="2">
    <location>
        <begin position="175"/>
        <end position="200"/>
    </location>
</feature>
<name>A0A1T4K3U4_9FIRM</name>
<dbReference type="Proteomes" id="UP000190657">
    <property type="component" value="Unassembled WGS sequence"/>
</dbReference>
<feature type="transmembrane region" description="Helical" evidence="2">
    <location>
        <begin position="137"/>
        <end position="154"/>
    </location>
</feature>
<feature type="coiled-coil region" evidence="1">
    <location>
        <begin position="583"/>
        <end position="610"/>
    </location>
</feature>
<keyword evidence="4" id="KW-1185">Reference proteome</keyword>
<feature type="transmembrane region" description="Helical" evidence="2">
    <location>
        <begin position="73"/>
        <end position="95"/>
    </location>
</feature>
<reference evidence="3 4" key="1">
    <citation type="submission" date="2017-02" db="EMBL/GenBank/DDBJ databases">
        <authorList>
            <person name="Peterson S.W."/>
        </authorList>
    </citation>
    <scope>NUCLEOTIDE SEQUENCE [LARGE SCALE GENOMIC DNA]</scope>
    <source>
        <strain evidence="3 4">ATCC 51222</strain>
    </source>
</reference>
<feature type="transmembrane region" description="Helical" evidence="2">
    <location>
        <begin position="266"/>
        <end position="286"/>
    </location>
</feature>
<evidence type="ECO:0000313" key="4">
    <source>
        <dbReference type="Proteomes" id="UP000190657"/>
    </source>
</evidence>
<keyword evidence="2" id="KW-1133">Transmembrane helix</keyword>
<dbReference type="STRING" id="290054.SAMN02745114_00280"/>
<protein>
    <submittedName>
        <fullName evidence="3">Na+/melibiose symporter</fullName>
    </submittedName>
</protein>
<keyword evidence="1" id="KW-0175">Coiled coil</keyword>
<dbReference type="EMBL" id="FUWW01000002">
    <property type="protein sequence ID" value="SJZ37013.1"/>
    <property type="molecule type" value="Genomic_DNA"/>
</dbReference>
<gene>
    <name evidence="3" type="ORF">SAMN02745114_00280</name>
</gene>
<evidence type="ECO:0000256" key="1">
    <source>
        <dbReference type="SAM" id="Coils"/>
    </source>
</evidence>
<feature type="transmembrane region" description="Helical" evidence="2">
    <location>
        <begin position="212"/>
        <end position="230"/>
    </location>
</feature>
<sequence length="653" mass="73487">MKISGEKIKQTVSSVKEHWSTPPEGRYIPYKEILAYSVGGIGVKFVIYTVWYISLSATSLLAGSALGLKNGDLVKLNMIATIIGLFLGPIRGLIIDNTRSSKGKFRPYLLYTGIPSAILLTIFAFLPFETMTYNQKLWSLFISYMLLQLCYPFYDQAYTTLVQVMSPNSTERADVITVSTFIYSLAPTIMGFFVPLIAGFTGGLEHINAYRIIMPALGIGGALIGLFSYFGTKERIIVSKDYTPKVPFFKGIGAGIANKYQWARSLTSWCILLQAGVGNVTTWYFYYGIKDVLNLSTEQQGALNGTLMTILGAAATPAMLLSPLLIRKLGKRNMYIFYILGNVITLVGMYLFVEQIWVLYACIWIRGFFNTIPLIADSAMSADVLDYQQYKSGDRLEGLMGQFVGTIGVFVSMGITYFTQTIVMQNHFGLVDNYDDLYKASFREPISKGMILIALVGFVLALIPFVTMYTLTEEEHESHIKVLKIRAALEDYATDSLSEGQLDEAKKIYADSVNEYNECVEALNSASNRKERKKLQSKIKALEIVIDEKDRFATEKMLKKTAKANELLTHTVEELYGISEPTLDKYNEANAMSENTKEEANLKATKLKEASKELDIFHKKAYDYIQARKLIKQKEYYANWDKIFVDEPELQEV</sequence>
<feature type="transmembrane region" description="Helical" evidence="2">
    <location>
        <begin position="306"/>
        <end position="326"/>
    </location>
</feature>
<dbReference type="Gene3D" id="1.20.1250.20">
    <property type="entry name" value="MFS general substrate transporter like domains"/>
    <property type="match status" value="2"/>
</dbReference>
<feature type="transmembrane region" description="Helical" evidence="2">
    <location>
        <begin position="33"/>
        <end position="53"/>
    </location>
</feature>
<keyword evidence="2" id="KW-0812">Transmembrane</keyword>
<organism evidence="3 4">
    <name type="scientific">Eubacterium coprostanoligenes</name>
    <dbReference type="NCBI Taxonomy" id="290054"/>
    <lineage>
        <taxon>Bacteria</taxon>
        <taxon>Bacillati</taxon>
        <taxon>Bacillota</taxon>
        <taxon>Clostridia</taxon>
        <taxon>Eubacteriales</taxon>
        <taxon>Eubacteriaceae</taxon>
        <taxon>Eubacterium</taxon>
    </lineage>
</organism>
<dbReference type="Pfam" id="PF13347">
    <property type="entry name" value="MFS_2"/>
    <property type="match status" value="1"/>
</dbReference>
<accession>A0A1T4K3U4</accession>
<evidence type="ECO:0000256" key="2">
    <source>
        <dbReference type="SAM" id="Phobius"/>
    </source>
</evidence>
<feature type="transmembrane region" description="Helical" evidence="2">
    <location>
        <begin position="450"/>
        <end position="471"/>
    </location>
</feature>
<dbReference type="AlphaFoldDB" id="A0A1T4K3U4"/>
<feature type="transmembrane region" description="Helical" evidence="2">
    <location>
        <begin position="335"/>
        <end position="352"/>
    </location>
</feature>
<dbReference type="OrthoDB" id="9764596at2"/>